<dbReference type="Gene3D" id="3.30.710.10">
    <property type="entry name" value="Potassium Channel Kv1.1, Chain A"/>
    <property type="match status" value="1"/>
</dbReference>
<feature type="domain" description="BTB" evidence="2">
    <location>
        <begin position="19"/>
        <end position="132"/>
    </location>
</feature>
<evidence type="ECO:0000313" key="4">
    <source>
        <dbReference type="Proteomes" id="UP000308197"/>
    </source>
</evidence>
<dbReference type="SMART" id="SM00225">
    <property type="entry name" value="BTB"/>
    <property type="match status" value="1"/>
</dbReference>
<dbReference type="SUPFAM" id="SSF54695">
    <property type="entry name" value="POZ domain"/>
    <property type="match status" value="1"/>
</dbReference>
<dbReference type="InterPro" id="IPR011333">
    <property type="entry name" value="SKP1/BTB/POZ_sf"/>
</dbReference>
<dbReference type="Pfam" id="PF00651">
    <property type="entry name" value="BTB"/>
    <property type="match status" value="1"/>
</dbReference>
<gene>
    <name evidence="3" type="ORF">K466DRAFT_487627</name>
</gene>
<dbReference type="InParanoid" id="A0A5C3PIY7"/>
<dbReference type="InterPro" id="IPR000210">
    <property type="entry name" value="BTB/POZ_dom"/>
</dbReference>
<sequence length="445" mass="49287">MPVDDSSPRKDEELWFEDGNLILTTRTVRFRVYRGLLVAHSPVFRDMLSLPQPPESTPPSKCANCMPIVTLPLFDSPSDLHHFLKTLTARGLFCDNRLHPTFHQISAVIRMAHKYQCEALLERCMQYMSAFYHDDFPLWQTDGAVFSPRKFERIHCIGVVNLARLLGADKWLPGALMGCCMLGAEIVDGFEREDGTRETLSLEDLARCYLGRANLMEANAIATLKLLKQTVSPTCRRPERCEQALRHILSELANEADDKTTPLTRLRWDFGWMDFVDRTDVERDLCWECRRMLGKDGRQKDVEREIYERLPEMMGVKVDRWGLPEPAGDTDNTDPDPATAQGPATVVPPPIPAPVIIQPPPVVMQQVPAPVPPPVVIQQPPGAPPPNINLPPQHVPAAQLPIPPPVQAPPPGPPPIVVPPVVPQVIPGPAPAQPAVPVVAAAPGP</sequence>
<keyword evidence="4" id="KW-1185">Reference proteome</keyword>
<accession>A0A5C3PIY7</accession>
<dbReference type="Proteomes" id="UP000308197">
    <property type="component" value="Unassembled WGS sequence"/>
</dbReference>
<evidence type="ECO:0000259" key="2">
    <source>
        <dbReference type="SMART" id="SM00225"/>
    </source>
</evidence>
<reference evidence="3 4" key="1">
    <citation type="journal article" date="2019" name="Nat. Ecol. Evol.">
        <title>Megaphylogeny resolves global patterns of mushroom evolution.</title>
        <authorList>
            <person name="Varga T."/>
            <person name="Krizsan K."/>
            <person name="Foldi C."/>
            <person name="Dima B."/>
            <person name="Sanchez-Garcia M."/>
            <person name="Sanchez-Ramirez S."/>
            <person name="Szollosi G.J."/>
            <person name="Szarkandi J.G."/>
            <person name="Papp V."/>
            <person name="Albert L."/>
            <person name="Andreopoulos W."/>
            <person name="Angelini C."/>
            <person name="Antonin V."/>
            <person name="Barry K.W."/>
            <person name="Bougher N.L."/>
            <person name="Buchanan P."/>
            <person name="Buyck B."/>
            <person name="Bense V."/>
            <person name="Catcheside P."/>
            <person name="Chovatia M."/>
            <person name="Cooper J."/>
            <person name="Damon W."/>
            <person name="Desjardin D."/>
            <person name="Finy P."/>
            <person name="Geml J."/>
            <person name="Haridas S."/>
            <person name="Hughes K."/>
            <person name="Justo A."/>
            <person name="Karasinski D."/>
            <person name="Kautmanova I."/>
            <person name="Kiss B."/>
            <person name="Kocsube S."/>
            <person name="Kotiranta H."/>
            <person name="LaButti K.M."/>
            <person name="Lechner B.E."/>
            <person name="Liimatainen K."/>
            <person name="Lipzen A."/>
            <person name="Lukacs Z."/>
            <person name="Mihaltcheva S."/>
            <person name="Morgado L.N."/>
            <person name="Niskanen T."/>
            <person name="Noordeloos M.E."/>
            <person name="Ohm R.A."/>
            <person name="Ortiz-Santana B."/>
            <person name="Ovrebo C."/>
            <person name="Racz N."/>
            <person name="Riley R."/>
            <person name="Savchenko A."/>
            <person name="Shiryaev A."/>
            <person name="Soop K."/>
            <person name="Spirin V."/>
            <person name="Szebenyi C."/>
            <person name="Tomsovsky M."/>
            <person name="Tulloss R.E."/>
            <person name="Uehling J."/>
            <person name="Grigoriev I.V."/>
            <person name="Vagvolgyi C."/>
            <person name="Papp T."/>
            <person name="Martin F.M."/>
            <person name="Miettinen O."/>
            <person name="Hibbett D.S."/>
            <person name="Nagy L.G."/>
        </authorList>
    </citation>
    <scope>NUCLEOTIDE SEQUENCE [LARGE SCALE GENOMIC DNA]</scope>
    <source>
        <strain evidence="3 4">HHB13444</strain>
    </source>
</reference>
<evidence type="ECO:0000313" key="3">
    <source>
        <dbReference type="EMBL" id="TFK89067.1"/>
    </source>
</evidence>
<protein>
    <recommendedName>
        <fullName evidence="2">BTB domain-containing protein</fullName>
    </recommendedName>
</protein>
<organism evidence="3 4">
    <name type="scientific">Polyporus arcularius HHB13444</name>
    <dbReference type="NCBI Taxonomy" id="1314778"/>
    <lineage>
        <taxon>Eukaryota</taxon>
        <taxon>Fungi</taxon>
        <taxon>Dikarya</taxon>
        <taxon>Basidiomycota</taxon>
        <taxon>Agaricomycotina</taxon>
        <taxon>Agaricomycetes</taxon>
        <taxon>Polyporales</taxon>
        <taxon>Polyporaceae</taxon>
        <taxon>Polyporus</taxon>
    </lineage>
</organism>
<feature type="region of interest" description="Disordered" evidence="1">
    <location>
        <begin position="322"/>
        <end position="349"/>
    </location>
</feature>
<dbReference type="STRING" id="1314778.A0A5C3PIY7"/>
<evidence type="ECO:0000256" key="1">
    <source>
        <dbReference type="SAM" id="MobiDB-lite"/>
    </source>
</evidence>
<dbReference type="EMBL" id="ML211089">
    <property type="protein sequence ID" value="TFK89067.1"/>
    <property type="molecule type" value="Genomic_DNA"/>
</dbReference>
<proteinExistence type="predicted"/>
<feature type="compositionally biased region" description="Low complexity" evidence="1">
    <location>
        <begin position="326"/>
        <end position="345"/>
    </location>
</feature>
<name>A0A5C3PIY7_9APHY</name>
<dbReference type="AlphaFoldDB" id="A0A5C3PIY7"/>